<dbReference type="Pfam" id="PF13347">
    <property type="entry name" value="MFS_2"/>
    <property type="match status" value="1"/>
</dbReference>
<feature type="transmembrane region" description="Helical" evidence="2">
    <location>
        <begin position="220"/>
        <end position="243"/>
    </location>
</feature>
<sequence length="427" mass="44303">MNTGASALSLPALFSYGLFGLPLAMVALPVYIYVAPFYAQRSSLDLAQIGAVLLAARIAAAFIDPALGAWMARGGRSYAVLVGASLPLLLLGFGALFHPPAMPQAATLAWFLAALLLVYAAYGLAGIAHQSWGAALSQARAQRARVTAVREGCGLLGVILAAGLTSVLGYDGLSLAFAGCLLAAGALLLARAPRPVLRQGTTALAAGAWRLPFRQRAFRWLFAVLLVNGVAAAIPATLFLFFATDYLRLGPYAGPFLIVYFCAAAASMPVWVVLARRFGEARAWGGAMLLAASVFVWAYGLGEGAAWGFAAICLLSGLALGADLALPPALLAGLIGAAGHAGRHEAAYFGWWNWGVQMSLALAAGIALPLLAWLGYVPGSGSGGLPALSAAYAVLPCVLKLLAALMLWRAPLQHIYSDHRENRACAS</sequence>
<evidence type="ECO:0000256" key="1">
    <source>
        <dbReference type="ARBA" id="ARBA00009617"/>
    </source>
</evidence>
<keyword evidence="2" id="KW-0812">Transmembrane</keyword>
<keyword evidence="2" id="KW-1133">Transmembrane helix</keyword>
<keyword evidence="4" id="KW-1185">Reference proteome</keyword>
<dbReference type="InterPro" id="IPR039672">
    <property type="entry name" value="MFS_2"/>
</dbReference>
<evidence type="ECO:0000313" key="4">
    <source>
        <dbReference type="Proteomes" id="UP001202243"/>
    </source>
</evidence>
<dbReference type="RefSeq" id="WP_251351069.1">
    <property type="nucleotide sequence ID" value="NZ_JAMQGR010000008.1"/>
</dbReference>
<organism evidence="3 4">
    <name type="scientific">Janthinobacterium kumbetense</name>
    <dbReference type="NCBI Taxonomy" id="2950280"/>
    <lineage>
        <taxon>Bacteria</taxon>
        <taxon>Pseudomonadati</taxon>
        <taxon>Pseudomonadota</taxon>
        <taxon>Betaproteobacteria</taxon>
        <taxon>Burkholderiales</taxon>
        <taxon>Oxalobacteraceae</taxon>
        <taxon>Janthinobacterium</taxon>
    </lineage>
</organism>
<feature type="transmembrane region" description="Helical" evidence="2">
    <location>
        <begin position="351"/>
        <end position="376"/>
    </location>
</feature>
<comment type="similarity">
    <text evidence="1">Belongs to the sodium:galactoside symporter (TC 2.A.2) family.</text>
</comment>
<feature type="transmembrane region" description="Helical" evidence="2">
    <location>
        <begin position="306"/>
        <end position="339"/>
    </location>
</feature>
<evidence type="ECO:0000256" key="2">
    <source>
        <dbReference type="SAM" id="Phobius"/>
    </source>
</evidence>
<feature type="transmembrane region" description="Helical" evidence="2">
    <location>
        <begin position="148"/>
        <end position="167"/>
    </location>
</feature>
<protein>
    <submittedName>
        <fullName evidence="3">MFS transporter</fullName>
    </submittedName>
</protein>
<comment type="caution">
    <text evidence="3">The sequence shown here is derived from an EMBL/GenBank/DDBJ whole genome shotgun (WGS) entry which is preliminary data.</text>
</comment>
<name>A0ABT0WVP9_9BURK</name>
<proteinExistence type="inferred from homology"/>
<evidence type="ECO:0000313" key="3">
    <source>
        <dbReference type="EMBL" id="MCM2568125.1"/>
    </source>
</evidence>
<dbReference type="PANTHER" id="PTHR11328">
    <property type="entry name" value="MAJOR FACILITATOR SUPERFAMILY DOMAIN-CONTAINING PROTEIN"/>
    <property type="match status" value="1"/>
</dbReference>
<reference evidence="3 4" key="1">
    <citation type="submission" date="2022-06" db="EMBL/GenBank/DDBJ databases">
        <title>Janthinobacterium kumbetensis sp. nov., isolated from spring water in Turkey.</title>
        <authorList>
            <person name="Inan Bektas K."/>
            <person name="Belduz A.A."/>
            <person name="Canakci S."/>
            <person name="Nalcaoglu A."/>
            <person name="Ceylan E."/>
            <person name="Kati H."/>
        </authorList>
    </citation>
    <scope>NUCLEOTIDE SEQUENCE [LARGE SCALE GENOMIC DNA]</scope>
    <source>
        <strain evidence="3 4">GK</strain>
    </source>
</reference>
<dbReference type="PANTHER" id="PTHR11328:SF24">
    <property type="entry name" value="MAJOR FACILITATOR SUPERFAMILY (MFS) PROFILE DOMAIN-CONTAINING PROTEIN"/>
    <property type="match status" value="1"/>
</dbReference>
<keyword evidence="2" id="KW-0472">Membrane</keyword>
<feature type="transmembrane region" description="Helical" evidence="2">
    <location>
        <begin position="255"/>
        <end position="274"/>
    </location>
</feature>
<gene>
    <name evidence="3" type="ORF">NCG91_21170</name>
</gene>
<feature type="transmembrane region" description="Helical" evidence="2">
    <location>
        <begin position="173"/>
        <end position="190"/>
    </location>
</feature>
<dbReference type="Gene3D" id="1.20.1250.20">
    <property type="entry name" value="MFS general substrate transporter like domains"/>
    <property type="match status" value="2"/>
</dbReference>
<feature type="transmembrane region" description="Helical" evidence="2">
    <location>
        <begin position="109"/>
        <end position="128"/>
    </location>
</feature>
<feature type="transmembrane region" description="Helical" evidence="2">
    <location>
        <begin position="281"/>
        <end position="300"/>
    </location>
</feature>
<dbReference type="EMBL" id="JAMQGR010000008">
    <property type="protein sequence ID" value="MCM2568125.1"/>
    <property type="molecule type" value="Genomic_DNA"/>
</dbReference>
<accession>A0ABT0WVP9</accession>
<dbReference type="SUPFAM" id="SSF103473">
    <property type="entry name" value="MFS general substrate transporter"/>
    <property type="match status" value="1"/>
</dbReference>
<dbReference type="InterPro" id="IPR036259">
    <property type="entry name" value="MFS_trans_sf"/>
</dbReference>
<feature type="transmembrane region" description="Helical" evidence="2">
    <location>
        <begin position="46"/>
        <end position="66"/>
    </location>
</feature>
<feature type="transmembrane region" description="Helical" evidence="2">
    <location>
        <begin position="388"/>
        <end position="408"/>
    </location>
</feature>
<feature type="transmembrane region" description="Helical" evidence="2">
    <location>
        <begin position="12"/>
        <end position="34"/>
    </location>
</feature>
<feature type="transmembrane region" description="Helical" evidence="2">
    <location>
        <begin position="78"/>
        <end position="97"/>
    </location>
</feature>
<dbReference type="Proteomes" id="UP001202243">
    <property type="component" value="Unassembled WGS sequence"/>
</dbReference>